<sequence>MPQQQTVVRIALNHSTVMRYGCRQIGFHGSQRAINGLMGGCRPYEVRWGEAAGWRLTSIPLIYALNVVQAALSAWIAPTMGVY</sequence>
<evidence type="ECO:0000313" key="1">
    <source>
        <dbReference type="EMBL" id="KAK7508603.1"/>
    </source>
</evidence>
<dbReference type="AlphaFoldDB" id="A0ABD0MB70"/>
<reference evidence="1 2" key="1">
    <citation type="journal article" date="2023" name="Sci. Data">
        <title>Genome assembly of the Korean intertidal mud-creeper Batillaria attramentaria.</title>
        <authorList>
            <person name="Patra A.K."/>
            <person name="Ho P.T."/>
            <person name="Jun S."/>
            <person name="Lee S.J."/>
            <person name="Kim Y."/>
            <person name="Won Y.J."/>
        </authorList>
    </citation>
    <scope>NUCLEOTIDE SEQUENCE [LARGE SCALE GENOMIC DNA]</scope>
    <source>
        <strain evidence="1">Wonlab-2016</strain>
    </source>
</reference>
<accession>A0ABD0MB70</accession>
<protein>
    <submittedName>
        <fullName evidence="1">Uncharacterized protein</fullName>
    </submittedName>
</protein>
<gene>
    <name evidence="1" type="ORF">BaRGS_00000169</name>
</gene>
<organism evidence="1 2">
    <name type="scientific">Batillaria attramentaria</name>
    <dbReference type="NCBI Taxonomy" id="370345"/>
    <lineage>
        <taxon>Eukaryota</taxon>
        <taxon>Metazoa</taxon>
        <taxon>Spiralia</taxon>
        <taxon>Lophotrochozoa</taxon>
        <taxon>Mollusca</taxon>
        <taxon>Gastropoda</taxon>
        <taxon>Caenogastropoda</taxon>
        <taxon>Sorbeoconcha</taxon>
        <taxon>Cerithioidea</taxon>
        <taxon>Batillariidae</taxon>
        <taxon>Batillaria</taxon>
    </lineage>
</organism>
<comment type="caution">
    <text evidence="1">The sequence shown here is derived from an EMBL/GenBank/DDBJ whole genome shotgun (WGS) entry which is preliminary data.</text>
</comment>
<dbReference type="Proteomes" id="UP001519460">
    <property type="component" value="Unassembled WGS sequence"/>
</dbReference>
<dbReference type="EMBL" id="JACVVK020000001">
    <property type="protein sequence ID" value="KAK7508603.1"/>
    <property type="molecule type" value="Genomic_DNA"/>
</dbReference>
<name>A0ABD0MB70_9CAEN</name>
<proteinExistence type="predicted"/>
<evidence type="ECO:0000313" key="2">
    <source>
        <dbReference type="Proteomes" id="UP001519460"/>
    </source>
</evidence>
<keyword evidence="2" id="KW-1185">Reference proteome</keyword>